<dbReference type="AlphaFoldDB" id="A0A511V0N3"/>
<evidence type="ECO:0000313" key="13">
    <source>
        <dbReference type="EMBL" id="GEN31273.1"/>
    </source>
</evidence>
<dbReference type="RefSeq" id="WP_146937306.1">
    <property type="nucleotide sequence ID" value="NZ_BJXW01000013.1"/>
</dbReference>
<dbReference type="Pfam" id="PF00288">
    <property type="entry name" value="GHMP_kinases_N"/>
    <property type="match status" value="1"/>
</dbReference>
<dbReference type="InterPro" id="IPR020568">
    <property type="entry name" value="Ribosomal_Su5_D2-typ_SF"/>
</dbReference>
<dbReference type="Gene3D" id="3.30.230.10">
    <property type="match status" value="1"/>
</dbReference>
<protein>
    <recommendedName>
        <fullName evidence="3 10">4-diphosphocytidyl-2-C-methyl-D-erythritol kinase</fullName>
        <shortName evidence="10">CMK</shortName>
        <ecNumber evidence="2 10">2.7.1.148</ecNumber>
    </recommendedName>
    <alternativeName>
        <fullName evidence="9 10">4-(cytidine-5'-diphospho)-2-C-methyl-D-erythritol kinase</fullName>
    </alternativeName>
</protein>
<comment type="function">
    <text evidence="10">Catalyzes the phosphorylation of the position 2 hydroxy group of 4-diphosphocytidyl-2C-methyl-D-erythritol.</text>
</comment>
<dbReference type="PIRSF" id="PIRSF010376">
    <property type="entry name" value="IspE"/>
    <property type="match status" value="1"/>
</dbReference>
<dbReference type="GO" id="GO:0019288">
    <property type="term" value="P:isopentenyl diphosphate biosynthetic process, methylerythritol 4-phosphate pathway"/>
    <property type="evidence" value="ECO:0007669"/>
    <property type="project" value="UniProtKB-UniRule"/>
</dbReference>
<keyword evidence="4 10" id="KW-0808">Transferase</keyword>
<dbReference type="NCBIfam" id="TIGR00154">
    <property type="entry name" value="ispE"/>
    <property type="match status" value="1"/>
</dbReference>
<evidence type="ECO:0000256" key="8">
    <source>
        <dbReference type="ARBA" id="ARBA00023229"/>
    </source>
</evidence>
<feature type="domain" description="GHMP kinase N-terminal" evidence="11">
    <location>
        <begin position="66"/>
        <end position="143"/>
    </location>
</feature>
<evidence type="ECO:0000313" key="14">
    <source>
        <dbReference type="Proteomes" id="UP000321491"/>
    </source>
</evidence>
<reference evidence="13 14" key="1">
    <citation type="submission" date="2019-07" db="EMBL/GenBank/DDBJ databases">
        <title>Whole genome shotgun sequence of Cerasibacillus quisquiliarum NBRC 102429.</title>
        <authorList>
            <person name="Hosoyama A."/>
            <person name="Uohara A."/>
            <person name="Ohji S."/>
            <person name="Ichikawa N."/>
        </authorList>
    </citation>
    <scope>NUCLEOTIDE SEQUENCE [LARGE SCALE GENOMIC DNA]</scope>
    <source>
        <strain evidence="13 14">NBRC 102429</strain>
    </source>
</reference>
<dbReference type="EMBL" id="BJXW01000013">
    <property type="protein sequence ID" value="GEN31273.1"/>
    <property type="molecule type" value="Genomic_DNA"/>
</dbReference>
<evidence type="ECO:0000256" key="6">
    <source>
        <dbReference type="ARBA" id="ARBA00022777"/>
    </source>
</evidence>
<name>A0A511V0N3_9BACI</name>
<dbReference type="EC" id="2.7.1.148" evidence="2 10"/>
<dbReference type="InterPro" id="IPR036554">
    <property type="entry name" value="GHMP_kinase_C_sf"/>
</dbReference>
<dbReference type="SUPFAM" id="SSF55060">
    <property type="entry name" value="GHMP Kinase, C-terminal domain"/>
    <property type="match status" value="1"/>
</dbReference>
<evidence type="ECO:0000256" key="5">
    <source>
        <dbReference type="ARBA" id="ARBA00022741"/>
    </source>
</evidence>
<dbReference type="PANTHER" id="PTHR43527:SF2">
    <property type="entry name" value="4-DIPHOSPHOCYTIDYL-2-C-METHYL-D-ERYTHRITOL KINASE, CHLOROPLASTIC"/>
    <property type="match status" value="1"/>
</dbReference>
<evidence type="ECO:0000256" key="7">
    <source>
        <dbReference type="ARBA" id="ARBA00022840"/>
    </source>
</evidence>
<dbReference type="NCBIfam" id="NF011202">
    <property type="entry name" value="PRK14608.1"/>
    <property type="match status" value="1"/>
</dbReference>
<proteinExistence type="inferred from homology"/>
<feature type="binding site" evidence="10">
    <location>
        <begin position="94"/>
        <end position="104"/>
    </location>
    <ligand>
        <name>ATP</name>
        <dbReference type="ChEBI" id="CHEBI:30616"/>
    </ligand>
</feature>
<dbReference type="FunFam" id="3.30.230.10:FF:000029">
    <property type="entry name" value="4-diphosphocytidyl-2-C-methyl-D-erythritol kinase"/>
    <property type="match status" value="1"/>
</dbReference>
<keyword evidence="6 10" id="KW-0418">Kinase</keyword>
<dbReference type="InterPro" id="IPR014721">
    <property type="entry name" value="Ribsml_uS5_D2-typ_fold_subgr"/>
</dbReference>
<dbReference type="PANTHER" id="PTHR43527">
    <property type="entry name" value="4-DIPHOSPHOCYTIDYL-2-C-METHYL-D-ERYTHRITOL KINASE, CHLOROPLASTIC"/>
    <property type="match status" value="1"/>
</dbReference>
<feature type="active site" evidence="10">
    <location>
        <position position="10"/>
    </location>
</feature>
<dbReference type="Gene3D" id="3.30.70.890">
    <property type="entry name" value="GHMP kinase, C-terminal domain"/>
    <property type="match status" value="1"/>
</dbReference>
<dbReference type="InterPro" id="IPR013750">
    <property type="entry name" value="GHMP_kinase_C_dom"/>
</dbReference>
<evidence type="ECO:0000259" key="12">
    <source>
        <dbReference type="Pfam" id="PF08544"/>
    </source>
</evidence>
<gene>
    <name evidence="10 13" type="primary">ispE</name>
    <name evidence="13" type="ORF">CQU01_15110</name>
</gene>
<comment type="caution">
    <text evidence="13">The sequence shown here is derived from an EMBL/GenBank/DDBJ whole genome shotgun (WGS) entry which is preliminary data.</text>
</comment>
<feature type="active site" evidence="10">
    <location>
        <position position="136"/>
    </location>
</feature>
<keyword evidence="8 10" id="KW-0414">Isoprene biosynthesis</keyword>
<evidence type="ECO:0000256" key="10">
    <source>
        <dbReference type="HAMAP-Rule" id="MF_00061"/>
    </source>
</evidence>
<comment type="catalytic activity">
    <reaction evidence="10">
        <text>4-CDP-2-C-methyl-D-erythritol + ATP = 4-CDP-2-C-methyl-D-erythritol 2-phosphate + ADP + H(+)</text>
        <dbReference type="Rhea" id="RHEA:18437"/>
        <dbReference type="ChEBI" id="CHEBI:15378"/>
        <dbReference type="ChEBI" id="CHEBI:30616"/>
        <dbReference type="ChEBI" id="CHEBI:57823"/>
        <dbReference type="ChEBI" id="CHEBI:57919"/>
        <dbReference type="ChEBI" id="CHEBI:456216"/>
        <dbReference type="EC" id="2.7.1.148"/>
    </reaction>
</comment>
<dbReference type="SUPFAM" id="SSF54211">
    <property type="entry name" value="Ribosomal protein S5 domain 2-like"/>
    <property type="match status" value="1"/>
</dbReference>
<keyword evidence="7 10" id="KW-0067">ATP-binding</keyword>
<evidence type="ECO:0000256" key="4">
    <source>
        <dbReference type="ARBA" id="ARBA00022679"/>
    </source>
</evidence>
<dbReference type="InterPro" id="IPR006204">
    <property type="entry name" value="GHMP_kinase_N_dom"/>
</dbReference>
<organism evidence="13 14">
    <name type="scientific">Cerasibacillus quisquiliarum</name>
    <dbReference type="NCBI Taxonomy" id="227865"/>
    <lineage>
        <taxon>Bacteria</taxon>
        <taxon>Bacillati</taxon>
        <taxon>Bacillota</taxon>
        <taxon>Bacilli</taxon>
        <taxon>Bacillales</taxon>
        <taxon>Bacillaceae</taxon>
        <taxon>Cerasibacillus</taxon>
    </lineage>
</organism>
<keyword evidence="14" id="KW-1185">Reference proteome</keyword>
<keyword evidence="5 10" id="KW-0547">Nucleotide-binding</keyword>
<feature type="domain" description="GHMP kinase C-terminal" evidence="12">
    <location>
        <begin position="199"/>
        <end position="273"/>
    </location>
</feature>
<comment type="pathway">
    <text evidence="10">Isoprenoid biosynthesis; isopentenyl diphosphate biosynthesis via DXP pathway; isopentenyl diphosphate from 1-deoxy-D-xylulose 5-phosphate: step 3/6.</text>
</comment>
<dbReference type="Pfam" id="PF08544">
    <property type="entry name" value="GHMP_kinases_C"/>
    <property type="match status" value="1"/>
</dbReference>
<sequence length="283" mass="31632">MTIYEKAPAKLNLSLDILRKRTDGYHDVEMVMTTIDLCDRIELTPLSDNQIEVTLWSQFVPNDERNLAYQAAKVFKETYHIHQGVHIKIDKCIPVSAGLGGGSADAAAVLRGLNRLWNVNVSMKELAQLGATISSDVSFCVYGNTAIARGRGEEIEPLPNPPPCWVVLAKPDIGVSTRTVFQQIEIEKLQHPNTNGVVRALYTRNFKEMCQHLGNALEDITMQMYPEVKRLKEKMIKAGATGVLMSGSGPTVYGLVEQERKAKRIYNGMRGFCKEVFLVRMFS</sequence>
<dbReference type="GO" id="GO:0005524">
    <property type="term" value="F:ATP binding"/>
    <property type="evidence" value="ECO:0007669"/>
    <property type="project" value="UniProtKB-UniRule"/>
</dbReference>
<dbReference type="Proteomes" id="UP000321491">
    <property type="component" value="Unassembled WGS sequence"/>
</dbReference>
<dbReference type="InterPro" id="IPR004424">
    <property type="entry name" value="IspE"/>
</dbReference>
<dbReference type="GO" id="GO:0016114">
    <property type="term" value="P:terpenoid biosynthetic process"/>
    <property type="evidence" value="ECO:0007669"/>
    <property type="project" value="UniProtKB-UniRule"/>
</dbReference>
<evidence type="ECO:0000256" key="1">
    <source>
        <dbReference type="ARBA" id="ARBA00009684"/>
    </source>
</evidence>
<dbReference type="OrthoDB" id="9809438at2"/>
<dbReference type="FunFam" id="3.30.70.890:FF:000006">
    <property type="entry name" value="4-diphosphocytidyl-2-C-methyl-D-erythritol kinase"/>
    <property type="match status" value="1"/>
</dbReference>
<accession>A0A511V0N3</accession>
<dbReference type="GO" id="GO:0050515">
    <property type="term" value="F:4-(cytidine 5'-diphospho)-2-C-methyl-D-erythritol kinase activity"/>
    <property type="evidence" value="ECO:0007669"/>
    <property type="project" value="UniProtKB-UniRule"/>
</dbReference>
<evidence type="ECO:0000259" key="11">
    <source>
        <dbReference type="Pfam" id="PF00288"/>
    </source>
</evidence>
<evidence type="ECO:0000256" key="2">
    <source>
        <dbReference type="ARBA" id="ARBA00012052"/>
    </source>
</evidence>
<evidence type="ECO:0000256" key="9">
    <source>
        <dbReference type="ARBA" id="ARBA00032554"/>
    </source>
</evidence>
<comment type="similarity">
    <text evidence="1 10">Belongs to the GHMP kinase family. IspE subfamily.</text>
</comment>
<dbReference type="UniPathway" id="UPA00056">
    <property type="reaction ID" value="UER00094"/>
</dbReference>
<evidence type="ECO:0000256" key="3">
    <source>
        <dbReference type="ARBA" id="ARBA00017473"/>
    </source>
</evidence>
<dbReference type="HAMAP" id="MF_00061">
    <property type="entry name" value="IspE"/>
    <property type="match status" value="1"/>
</dbReference>